<keyword evidence="6 13" id="KW-0441">Lipid A biosynthesis</keyword>
<dbReference type="AlphaFoldDB" id="A0A8D5AHP0"/>
<feature type="binding site" evidence="13">
    <location>
        <begin position="63"/>
        <end position="70"/>
    </location>
    <ligand>
        <name>ATP</name>
        <dbReference type="ChEBI" id="CHEBI:30616"/>
    </ligand>
</feature>
<dbReference type="UniPathway" id="UPA00359">
    <property type="reaction ID" value="UER00482"/>
</dbReference>
<keyword evidence="7 13" id="KW-0808">Transferase</keyword>
<dbReference type="GO" id="GO:0009245">
    <property type="term" value="P:lipid A biosynthetic process"/>
    <property type="evidence" value="ECO:0007669"/>
    <property type="project" value="UniProtKB-UniRule"/>
</dbReference>
<accession>A0A8D5AHP0</accession>
<comment type="similarity">
    <text evidence="13">Belongs to the LpxK family.</text>
</comment>
<evidence type="ECO:0000256" key="7">
    <source>
        <dbReference type="ARBA" id="ARBA00022679"/>
    </source>
</evidence>
<keyword evidence="15" id="KW-1185">Reference proteome</keyword>
<dbReference type="GO" id="GO:0005524">
    <property type="term" value="F:ATP binding"/>
    <property type="evidence" value="ECO:0007669"/>
    <property type="project" value="UniProtKB-UniRule"/>
</dbReference>
<keyword evidence="9 13" id="KW-0418">Kinase</keyword>
<evidence type="ECO:0000256" key="8">
    <source>
        <dbReference type="ARBA" id="ARBA00022741"/>
    </source>
</evidence>
<evidence type="ECO:0000256" key="10">
    <source>
        <dbReference type="ARBA" id="ARBA00022840"/>
    </source>
</evidence>
<evidence type="ECO:0000313" key="14">
    <source>
        <dbReference type="EMBL" id="BBL70481.1"/>
    </source>
</evidence>
<sequence>MGLRAKLAAYAERRWYGDKPPVWLLPLAGVYRGVAETKRRLYGAGLLRGERLPVPVVVVGNISVGGVGKTPLTAWIVEFLRNAGYRPGVVSRGYGGKAQSWPQRVTADSDPALVGDEPVLIARRCGCPLAVAPRRAEAAKLLLADCDVIVADDGLQHYKLARDVEIAVVDGARRHGNGACLPAGPLREPVARLDSVDLVVCNGAAAPGEFAMTLQGDTALNLADGSRRPLAEFDGPLHALAGIGNPRRFFDHLRRAGLILDERPLPDHHAFSAADLEFGDERPVLMTEKDAVKCAALADARHWCVPVQAELDPAFGPQLLQLLQEKTRGRETA</sequence>
<evidence type="ECO:0000256" key="6">
    <source>
        <dbReference type="ARBA" id="ARBA00022556"/>
    </source>
</evidence>
<evidence type="ECO:0000313" key="15">
    <source>
        <dbReference type="Proteomes" id="UP000824988"/>
    </source>
</evidence>
<evidence type="ECO:0000256" key="4">
    <source>
        <dbReference type="ARBA" id="ARBA00016436"/>
    </source>
</evidence>
<dbReference type="NCBIfam" id="TIGR00682">
    <property type="entry name" value="lpxK"/>
    <property type="match status" value="1"/>
</dbReference>
<comment type="function">
    <text evidence="1 13">Transfers the gamma-phosphate of ATP to the 4'-position of a tetraacyldisaccharide 1-phosphate intermediate (termed DS-1-P) to form tetraacyldisaccharide 1,4'-bis-phosphate (lipid IVA).</text>
</comment>
<protein>
    <recommendedName>
        <fullName evidence="4 13">Tetraacyldisaccharide 4'-kinase</fullName>
        <ecNumber evidence="3 13">2.7.1.130</ecNumber>
    </recommendedName>
    <alternativeName>
        <fullName evidence="12 13">Lipid A 4'-kinase</fullName>
    </alternativeName>
</protein>
<dbReference type="KEGG" id="moz:MoryE10_10870"/>
<evidence type="ECO:0000256" key="9">
    <source>
        <dbReference type="ARBA" id="ARBA00022777"/>
    </source>
</evidence>
<keyword evidence="5 13" id="KW-0444">Lipid biosynthesis</keyword>
<dbReference type="Proteomes" id="UP000824988">
    <property type="component" value="Chromosome"/>
</dbReference>
<keyword evidence="10 13" id="KW-0067">ATP-binding</keyword>
<dbReference type="EMBL" id="AP019782">
    <property type="protein sequence ID" value="BBL70481.1"/>
    <property type="molecule type" value="Genomic_DNA"/>
</dbReference>
<dbReference type="InterPro" id="IPR003758">
    <property type="entry name" value="LpxK"/>
</dbReference>
<comment type="pathway">
    <text evidence="2 13">Glycolipid biosynthesis; lipid IV(A) biosynthesis; lipid IV(A) from (3R)-3-hydroxytetradecanoyl-[acyl-carrier-protein] and UDP-N-acetyl-alpha-D-glucosamine: step 6/6.</text>
</comment>
<evidence type="ECO:0000256" key="5">
    <source>
        <dbReference type="ARBA" id="ARBA00022516"/>
    </source>
</evidence>
<dbReference type="EC" id="2.7.1.130" evidence="3 13"/>
<keyword evidence="11 13" id="KW-0443">Lipid metabolism</keyword>
<dbReference type="PANTHER" id="PTHR42724:SF1">
    <property type="entry name" value="TETRAACYLDISACCHARIDE 4'-KINASE, MITOCHONDRIAL-RELATED"/>
    <property type="match status" value="1"/>
</dbReference>
<dbReference type="Pfam" id="PF02606">
    <property type="entry name" value="LpxK"/>
    <property type="match status" value="1"/>
</dbReference>
<keyword evidence="8 13" id="KW-0547">Nucleotide-binding</keyword>
<dbReference type="HAMAP" id="MF_00409">
    <property type="entry name" value="LpxK"/>
    <property type="match status" value="1"/>
</dbReference>
<comment type="catalytic activity">
    <reaction evidence="13">
        <text>a lipid A disaccharide + ATP = a lipid IVA + ADP + H(+)</text>
        <dbReference type="Rhea" id="RHEA:67840"/>
        <dbReference type="ChEBI" id="CHEBI:15378"/>
        <dbReference type="ChEBI" id="CHEBI:30616"/>
        <dbReference type="ChEBI" id="CHEBI:176343"/>
        <dbReference type="ChEBI" id="CHEBI:176425"/>
        <dbReference type="ChEBI" id="CHEBI:456216"/>
        <dbReference type="EC" id="2.7.1.130"/>
    </reaction>
</comment>
<evidence type="ECO:0000256" key="11">
    <source>
        <dbReference type="ARBA" id="ARBA00023098"/>
    </source>
</evidence>
<evidence type="ECO:0000256" key="1">
    <source>
        <dbReference type="ARBA" id="ARBA00002274"/>
    </source>
</evidence>
<proteinExistence type="inferred from homology"/>
<gene>
    <name evidence="13 14" type="primary">lpxK</name>
    <name evidence="14" type="ORF">MoryE10_10870</name>
</gene>
<evidence type="ECO:0000256" key="3">
    <source>
        <dbReference type="ARBA" id="ARBA00012071"/>
    </source>
</evidence>
<evidence type="ECO:0000256" key="2">
    <source>
        <dbReference type="ARBA" id="ARBA00004870"/>
    </source>
</evidence>
<name>A0A8D5AHP0_9GAMM</name>
<dbReference type="RefSeq" id="WP_221048450.1">
    <property type="nucleotide sequence ID" value="NZ_AP019782.1"/>
</dbReference>
<reference evidence="14" key="1">
    <citation type="submission" date="2019-06" db="EMBL/GenBank/DDBJ databases">
        <title>Complete genome sequence of Methylogaea oryzae strain JCM16910.</title>
        <authorList>
            <person name="Asakawa S."/>
        </authorList>
    </citation>
    <scope>NUCLEOTIDE SEQUENCE</scope>
    <source>
        <strain evidence="14">E10</strain>
    </source>
</reference>
<dbReference type="GO" id="GO:0009244">
    <property type="term" value="P:lipopolysaccharide core region biosynthetic process"/>
    <property type="evidence" value="ECO:0007669"/>
    <property type="project" value="TreeGrafter"/>
</dbReference>
<evidence type="ECO:0000256" key="13">
    <source>
        <dbReference type="HAMAP-Rule" id="MF_00409"/>
    </source>
</evidence>
<dbReference type="GO" id="GO:0009029">
    <property type="term" value="F:lipid-A 4'-kinase activity"/>
    <property type="evidence" value="ECO:0007669"/>
    <property type="project" value="UniProtKB-UniRule"/>
</dbReference>
<dbReference type="PANTHER" id="PTHR42724">
    <property type="entry name" value="TETRAACYLDISACCHARIDE 4'-KINASE"/>
    <property type="match status" value="1"/>
</dbReference>
<evidence type="ECO:0000256" key="12">
    <source>
        <dbReference type="ARBA" id="ARBA00029757"/>
    </source>
</evidence>
<dbReference type="GO" id="GO:0005886">
    <property type="term" value="C:plasma membrane"/>
    <property type="evidence" value="ECO:0007669"/>
    <property type="project" value="TreeGrafter"/>
</dbReference>
<organism evidence="14 15">
    <name type="scientific">Methylogaea oryzae</name>
    <dbReference type="NCBI Taxonomy" id="1295382"/>
    <lineage>
        <taxon>Bacteria</taxon>
        <taxon>Pseudomonadati</taxon>
        <taxon>Pseudomonadota</taxon>
        <taxon>Gammaproteobacteria</taxon>
        <taxon>Methylococcales</taxon>
        <taxon>Methylococcaceae</taxon>
        <taxon>Methylogaea</taxon>
    </lineage>
</organism>